<dbReference type="EMBL" id="JBEPML010000010">
    <property type="protein sequence ID" value="MET3792746.1"/>
    <property type="molecule type" value="Genomic_DNA"/>
</dbReference>
<gene>
    <name evidence="1" type="ORF">ABID37_002969</name>
</gene>
<evidence type="ECO:0000313" key="1">
    <source>
        <dbReference type="EMBL" id="MET3792746.1"/>
    </source>
</evidence>
<proteinExistence type="predicted"/>
<name>A0ABV2N111_9HYPH</name>
<dbReference type="Proteomes" id="UP001549076">
    <property type="component" value="Unassembled WGS sequence"/>
</dbReference>
<dbReference type="RefSeq" id="WP_354196037.1">
    <property type="nucleotide sequence ID" value="NZ_JBEPML010000010.1"/>
</dbReference>
<reference evidence="1 2" key="1">
    <citation type="submission" date="2024-06" db="EMBL/GenBank/DDBJ databases">
        <title>Genomic Encyclopedia of Type Strains, Phase IV (KMG-IV): sequencing the most valuable type-strain genomes for metagenomic binning, comparative biology and taxonomic classification.</title>
        <authorList>
            <person name="Goeker M."/>
        </authorList>
    </citation>
    <scope>NUCLEOTIDE SEQUENCE [LARGE SCALE GENOMIC DNA]</scope>
    <source>
        <strain evidence="1 2">DSM 27865</strain>
    </source>
</reference>
<sequence>MSTMLSHKMLVKHVKVCGEPPAPAHADIAWASFLHIRHMALEEPFILPFRCEGPGFTHSKRFRLPNSRVDAQHGTKAPNPNNVGYLDEMILTFSGKKHWL</sequence>
<keyword evidence="2" id="KW-1185">Reference proteome</keyword>
<protein>
    <submittedName>
        <fullName evidence="1">Uncharacterized protein</fullName>
    </submittedName>
</protein>
<evidence type="ECO:0000313" key="2">
    <source>
        <dbReference type="Proteomes" id="UP001549076"/>
    </source>
</evidence>
<comment type="caution">
    <text evidence="1">The sequence shown here is derived from an EMBL/GenBank/DDBJ whole genome shotgun (WGS) entry which is preliminary data.</text>
</comment>
<organism evidence="1 2">
    <name type="scientific">Aquamicrobium terrae</name>
    <dbReference type="NCBI Taxonomy" id="1324945"/>
    <lineage>
        <taxon>Bacteria</taxon>
        <taxon>Pseudomonadati</taxon>
        <taxon>Pseudomonadota</taxon>
        <taxon>Alphaproteobacteria</taxon>
        <taxon>Hyphomicrobiales</taxon>
        <taxon>Phyllobacteriaceae</taxon>
        <taxon>Aquamicrobium</taxon>
    </lineage>
</organism>
<accession>A0ABV2N111</accession>